<organism evidence="1">
    <name type="scientific">Lotus japonicus</name>
    <name type="common">Lotus corniculatus var. japonicus</name>
    <dbReference type="NCBI Taxonomy" id="34305"/>
    <lineage>
        <taxon>Eukaryota</taxon>
        <taxon>Viridiplantae</taxon>
        <taxon>Streptophyta</taxon>
        <taxon>Embryophyta</taxon>
        <taxon>Tracheophyta</taxon>
        <taxon>Spermatophyta</taxon>
        <taxon>Magnoliopsida</taxon>
        <taxon>eudicotyledons</taxon>
        <taxon>Gunneridae</taxon>
        <taxon>Pentapetalae</taxon>
        <taxon>rosids</taxon>
        <taxon>fabids</taxon>
        <taxon>Fabales</taxon>
        <taxon>Fabaceae</taxon>
        <taxon>Papilionoideae</taxon>
        <taxon>50 kb inversion clade</taxon>
        <taxon>NPAAA clade</taxon>
        <taxon>Hologalegina</taxon>
        <taxon>robinioid clade</taxon>
        <taxon>Loteae</taxon>
        <taxon>Lotus</taxon>
    </lineage>
</organism>
<accession>I3SEG5</accession>
<proteinExistence type="evidence at transcript level"/>
<name>I3SEG5_LOTJA</name>
<reference evidence="1" key="1">
    <citation type="submission" date="2012-05" db="EMBL/GenBank/DDBJ databases">
        <authorList>
            <person name="Krishnakumar V."/>
            <person name="Cheung F."/>
            <person name="Xiao Y."/>
            <person name="Chan A."/>
            <person name="Moskal W.A."/>
            <person name="Town C.D."/>
        </authorList>
    </citation>
    <scope>NUCLEOTIDE SEQUENCE</scope>
</reference>
<protein>
    <submittedName>
        <fullName evidence="1">Uncharacterized protein</fullName>
    </submittedName>
</protein>
<evidence type="ECO:0000313" key="1">
    <source>
        <dbReference type="EMBL" id="AFK38657.1"/>
    </source>
</evidence>
<dbReference type="EMBL" id="BT138862">
    <property type="protein sequence ID" value="AFK38657.1"/>
    <property type="molecule type" value="mRNA"/>
</dbReference>
<dbReference type="AlphaFoldDB" id="I3SEG5"/>
<sequence>MKFELMFSTCREEKRLIFAGKGPHKPKDTNDNTFKFESFVITVKKESIEKLPESKEVLFPIIVNSVT</sequence>